<dbReference type="AlphaFoldDB" id="A0A2W5MZH3"/>
<feature type="transmembrane region" description="Helical" evidence="7">
    <location>
        <begin position="414"/>
        <end position="435"/>
    </location>
</feature>
<feature type="transmembrane region" description="Helical" evidence="7">
    <location>
        <begin position="328"/>
        <end position="346"/>
    </location>
</feature>
<dbReference type="GO" id="GO:0016887">
    <property type="term" value="F:ATP hydrolysis activity"/>
    <property type="evidence" value="ECO:0007669"/>
    <property type="project" value="InterPro"/>
</dbReference>
<feature type="domain" description="ABC transporter" evidence="8">
    <location>
        <begin position="504"/>
        <end position="735"/>
    </location>
</feature>
<dbReference type="EMBL" id="QFQB01000023">
    <property type="protein sequence ID" value="PZQ46652.1"/>
    <property type="molecule type" value="Genomic_DNA"/>
</dbReference>
<dbReference type="PROSITE" id="PS50929">
    <property type="entry name" value="ABC_TM1F"/>
    <property type="match status" value="1"/>
</dbReference>
<feature type="transmembrane region" description="Helical" evidence="7">
    <location>
        <begin position="224"/>
        <end position="242"/>
    </location>
</feature>
<keyword evidence="6 7" id="KW-0472">Membrane</keyword>
<dbReference type="SMART" id="SM00382">
    <property type="entry name" value="AAA"/>
    <property type="match status" value="1"/>
</dbReference>
<feature type="transmembrane region" description="Helical" evidence="7">
    <location>
        <begin position="441"/>
        <end position="462"/>
    </location>
</feature>
<evidence type="ECO:0000256" key="6">
    <source>
        <dbReference type="ARBA" id="ARBA00023136"/>
    </source>
</evidence>
<dbReference type="Pfam" id="PF00664">
    <property type="entry name" value="ABC_membrane"/>
    <property type="match status" value="1"/>
</dbReference>
<evidence type="ECO:0000259" key="9">
    <source>
        <dbReference type="PROSITE" id="PS50929"/>
    </source>
</evidence>
<gene>
    <name evidence="10" type="ORF">DI551_04690</name>
</gene>
<dbReference type="GO" id="GO:0005524">
    <property type="term" value="F:ATP binding"/>
    <property type="evidence" value="ECO:0007669"/>
    <property type="project" value="UniProtKB-KW"/>
</dbReference>
<dbReference type="InterPro" id="IPR011527">
    <property type="entry name" value="ABC1_TM_dom"/>
</dbReference>
<dbReference type="InterPro" id="IPR027417">
    <property type="entry name" value="P-loop_NTPase"/>
</dbReference>
<proteinExistence type="predicted"/>
<evidence type="ECO:0000256" key="7">
    <source>
        <dbReference type="SAM" id="Phobius"/>
    </source>
</evidence>
<dbReference type="GO" id="GO:0140359">
    <property type="term" value="F:ABC-type transporter activity"/>
    <property type="evidence" value="ECO:0007669"/>
    <property type="project" value="InterPro"/>
</dbReference>
<dbReference type="SUPFAM" id="SSF90123">
    <property type="entry name" value="ABC transporter transmembrane region"/>
    <property type="match status" value="1"/>
</dbReference>
<dbReference type="PANTHER" id="PTHR24221">
    <property type="entry name" value="ATP-BINDING CASSETTE SUB-FAMILY B"/>
    <property type="match status" value="1"/>
</dbReference>
<evidence type="ECO:0000256" key="1">
    <source>
        <dbReference type="ARBA" id="ARBA00004651"/>
    </source>
</evidence>
<name>A0A2W5MZH3_9BACT</name>
<dbReference type="PROSITE" id="PS50893">
    <property type="entry name" value="ABC_TRANSPORTER_2"/>
    <property type="match status" value="1"/>
</dbReference>
<sequence length="736" mass="82429">MIKNKTIKFSNPKDVPAEKLEPVERMMKIMKDSGIRSFQDPGTWESCLCALVLALEPKCRTYRFMEALPFNRNGYDESDVLNALARLGYFSRQIPVKVNELDQRLFPSLFIQKDGTPVILVAQEGDRIKVFKNETLTYLYKDQLARDKGRAILFERFDENRPSTSKFIRAGTNYGWFRALMGRFKGTFAQILTAGLVINVISLSTPLLLMLVYNRVIATGTIDVLPMVLFGMFLSASFETVLRAIRSRGLSWIAARMDNIVGNKIFSHLIGLSPALIERASVAAQIARIKTFESIRDFFCGSVFLSMIEMPFVVIAALAIYFIAGNLVFVPLAMCAVYCALFYLIYKRVKTSIRLAAKASSARQQFTIESFEKIRGIRAYGLDNLWQMKFRDLSGKEMMAHFHLNFLGMVGETLGNALTILSAVLAISFGAHMIWAGEISTGALVATMILVWRVITPFYSICTMIPRMEQLRNSIIQVNNLMDLDTEAQQGRTSSVLSTIKGNISFNNMGLRYQEDGDSILSQVTFETRSGDFVVVTGDNGAGKSSLLKVVKGLYRPTEGSVQIDGFDIRQLDATALRKQIAYIAQQYDFFEGTIIDNLRLCNPIASREDIISALDLAEATQEINALPDGLNTQIGRYNVSALPANLMMRLSLARLYLHTAPILLIDEISNTVLSGRAGRNLREYLARNKGQRTCFMVTYREDFLKMADTIVLLQRGETPIIGAPEKIMNLILEAA</sequence>
<dbReference type="GO" id="GO:0034040">
    <property type="term" value="F:ATPase-coupled lipid transmembrane transporter activity"/>
    <property type="evidence" value="ECO:0007669"/>
    <property type="project" value="TreeGrafter"/>
</dbReference>
<evidence type="ECO:0000313" key="11">
    <source>
        <dbReference type="Proteomes" id="UP000249417"/>
    </source>
</evidence>
<evidence type="ECO:0000256" key="2">
    <source>
        <dbReference type="ARBA" id="ARBA00022692"/>
    </source>
</evidence>
<dbReference type="Gene3D" id="3.40.50.300">
    <property type="entry name" value="P-loop containing nucleotide triphosphate hydrolases"/>
    <property type="match status" value="1"/>
</dbReference>
<evidence type="ECO:0000256" key="5">
    <source>
        <dbReference type="ARBA" id="ARBA00022989"/>
    </source>
</evidence>
<dbReference type="GO" id="GO:0005886">
    <property type="term" value="C:plasma membrane"/>
    <property type="evidence" value="ECO:0007669"/>
    <property type="project" value="UniProtKB-SubCell"/>
</dbReference>
<dbReference type="Pfam" id="PF00005">
    <property type="entry name" value="ABC_tran"/>
    <property type="match status" value="1"/>
</dbReference>
<feature type="transmembrane region" description="Helical" evidence="7">
    <location>
        <begin position="188"/>
        <end position="212"/>
    </location>
</feature>
<reference evidence="10 11" key="1">
    <citation type="submission" date="2017-08" db="EMBL/GenBank/DDBJ databases">
        <title>Infants hospitalized years apart are colonized by the same room-sourced microbial strains.</title>
        <authorList>
            <person name="Brooks B."/>
            <person name="Olm M.R."/>
            <person name="Firek B.A."/>
            <person name="Baker R."/>
            <person name="Thomas B.C."/>
            <person name="Morowitz M.J."/>
            <person name="Banfield J.F."/>
        </authorList>
    </citation>
    <scope>NUCLEOTIDE SEQUENCE [LARGE SCALE GENOMIC DNA]</scope>
    <source>
        <strain evidence="10">S2_005_002_R2_29</strain>
    </source>
</reference>
<evidence type="ECO:0000256" key="4">
    <source>
        <dbReference type="ARBA" id="ARBA00022840"/>
    </source>
</evidence>
<comment type="caution">
    <text evidence="10">The sequence shown here is derived from an EMBL/GenBank/DDBJ whole genome shotgun (WGS) entry which is preliminary data.</text>
</comment>
<dbReference type="InterPro" id="IPR039421">
    <property type="entry name" value="Type_1_exporter"/>
</dbReference>
<evidence type="ECO:0000259" key="8">
    <source>
        <dbReference type="PROSITE" id="PS50893"/>
    </source>
</evidence>
<dbReference type="Proteomes" id="UP000249417">
    <property type="component" value="Unassembled WGS sequence"/>
</dbReference>
<dbReference type="PANTHER" id="PTHR24221:SF248">
    <property type="entry name" value="ABC TRANSPORTER TRANSMEMBRANE REGION"/>
    <property type="match status" value="1"/>
</dbReference>
<keyword evidence="4" id="KW-0067">ATP-binding</keyword>
<feature type="transmembrane region" description="Helical" evidence="7">
    <location>
        <begin position="298"/>
        <end position="322"/>
    </location>
</feature>
<evidence type="ECO:0000313" key="10">
    <source>
        <dbReference type="EMBL" id="PZQ46652.1"/>
    </source>
</evidence>
<evidence type="ECO:0000256" key="3">
    <source>
        <dbReference type="ARBA" id="ARBA00022741"/>
    </source>
</evidence>
<keyword evidence="3" id="KW-0547">Nucleotide-binding</keyword>
<dbReference type="InterPro" id="IPR036640">
    <property type="entry name" value="ABC1_TM_sf"/>
</dbReference>
<keyword evidence="2 7" id="KW-0812">Transmembrane</keyword>
<dbReference type="InterPro" id="IPR003593">
    <property type="entry name" value="AAA+_ATPase"/>
</dbReference>
<organism evidence="10 11">
    <name type="scientific">Micavibrio aeruginosavorus</name>
    <dbReference type="NCBI Taxonomy" id="349221"/>
    <lineage>
        <taxon>Bacteria</taxon>
        <taxon>Pseudomonadati</taxon>
        <taxon>Bdellovibrionota</taxon>
        <taxon>Bdellovibrionia</taxon>
        <taxon>Bdellovibrionales</taxon>
        <taxon>Pseudobdellovibrionaceae</taxon>
        <taxon>Micavibrio</taxon>
    </lineage>
</organism>
<accession>A0A2W5MZH3</accession>
<dbReference type="Gene3D" id="1.20.1560.10">
    <property type="entry name" value="ABC transporter type 1, transmembrane domain"/>
    <property type="match status" value="1"/>
</dbReference>
<dbReference type="InterPro" id="IPR003439">
    <property type="entry name" value="ABC_transporter-like_ATP-bd"/>
</dbReference>
<protein>
    <submittedName>
        <fullName evidence="10">Uncharacterized protein</fullName>
    </submittedName>
</protein>
<keyword evidence="5 7" id="KW-1133">Transmembrane helix</keyword>
<dbReference type="SUPFAM" id="SSF52540">
    <property type="entry name" value="P-loop containing nucleoside triphosphate hydrolases"/>
    <property type="match status" value="1"/>
</dbReference>
<comment type="subcellular location">
    <subcellularLocation>
        <location evidence="1">Cell membrane</location>
        <topology evidence="1">Multi-pass membrane protein</topology>
    </subcellularLocation>
</comment>
<feature type="domain" description="ABC transmembrane type-1" evidence="9">
    <location>
        <begin position="191"/>
        <end position="470"/>
    </location>
</feature>